<proteinExistence type="evidence at transcript level"/>
<sequence>ISKANKSEKRQIYRRSWVLVIKSHRRISKMAGVRKEMINGGKISRRRGIWATNSQKRASEGYHCFGFSSLFVFH</sequence>
<protein>
    <submittedName>
        <fullName evidence="1">Uncharacterized protein</fullName>
    </submittedName>
</protein>
<reference evidence="1" key="1">
    <citation type="submission" date="1998-11" db="EMBL/GenBank/DDBJ databases">
        <authorList>
            <person name="Agrimonti C."/>
        </authorList>
    </citation>
    <scope>NUCLEOTIDE SEQUENCE</scope>
</reference>
<organism evidence="1">
    <name type="scientific">Solanum tuberosum</name>
    <name type="common">Potato</name>
    <dbReference type="NCBI Taxonomy" id="4113"/>
    <lineage>
        <taxon>Eukaryota</taxon>
        <taxon>Viridiplantae</taxon>
        <taxon>Streptophyta</taxon>
        <taxon>Embryophyta</taxon>
        <taxon>Tracheophyta</taxon>
        <taxon>Spermatophyta</taxon>
        <taxon>Magnoliopsida</taxon>
        <taxon>eudicotyledons</taxon>
        <taxon>Gunneridae</taxon>
        <taxon>Pentapetalae</taxon>
        <taxon>asterids</taxon>
        <taxon>lamiids</taxon>
        <taxon>Solanales</taxon>
        <taxon>Solanaceae</taxon>
        <taxon>Solanoideae</taxon>
        <taxon>Solaneae</taxon>
        <taxon>Solanum</taxon>
    </lineage>
</organism>
<dbReference type="EMBL" id="AJ012553">
    <property type="protein sequence ID" value="CAB54138.1"/>
    <property type="molecule type" value="mRNA"/>
</dbReference>
<evidence type="ECO:0000313" key="1">
    <source>
        <dbReference type="EMBL" id="CAB54138.1"/>
    </source>
</evidence>
<accession>Q9ST65</accession>
<feature type="non-terminal residue" evidence="1">
    <location>
        <position position="1"/>
    </location>
</feature>
<dbReference type="AlphaFoldDB" id="Q9ST65"/>
<feature type="non-terminal residue" evidence="1">
    <location>
        <position position="74"/>
    </location>
</feature>
<name>Q9ST65_SOLTU</name>